<accession>A0A6I4TVU4</accession>
<proteinExistence type="predicted"/>
<reference evidence="1 2" key="1">
    <citation type="submission" date="2019-12" db="EMBL/GenBank/DDBJ databases">
        <title>Genomic-based taxomic classification of the family Erythrobacteraceae.</title>
        <authorList>
            <person name="Xu L."/>
        </authorList>
    </citation>
    <scope>NUCLEOTIDE SEQUENCE [LARGE SCALE GENOMIC DNA]</scope>
    <source>
        <strain evidence="1 2">S36</strain>
    </source>
</reference>
<dbReference type="RefSeq" id="WP_161391840.1">
    <property type="nucleotide sequence ID" value="NZ_JBHSCP010000002.1"/>
</dbReference>
<gene>
    <name evidence="1" type="ORF">GRI97_14020</name>
</gene>
<protein>
    <submittedName>
        <fullName evidence="1">Uncharacterized protein</fullName>
    </submittedName>
</protein>
<evidence type="ECO:0000313" key="2">
    <source>
        <dbReference type="Proteomes" id="UP000469430"/>
    </source>
</evidence>
<dbReference type="EMBL" id="WTYJ01000003">
    <property type="protein sequence ID" value="MXP00105.1"/>
    <property type="molecule type" value="Genomic_DNA"/>
</dbReference>
<organism evidence="1 2">
    <name type="scientific">Croceibacterium xixiisoli</name>
    <dbReference type="NCBI Taxonomy" id="1476466"/>
    <lineage>
        <taxon>Bacteria</taxon>
        <taxon>Pseudomonadati</taxon>
        <taxon>Pseudomonadota</taxon>
        <taxon>Alphaproteobacteria</taxon>
        <taxon>Sphingomonadales</taxon>
        <taxon>Erythrobacteraceae</taxon>
        <taxon>Croceibacterium</taxon>
    </lineage>
</organism>
<dbReference type="Proteomes" id="UP000469430">
    <property type="component" value="Unassembled WGS sequence"/>
</dbReference>
<sequence>MEATFSKLLRDHRQGQLDDTLDRLSGLSPQTRASITSALVIADSQIGLSVETLAASPQISGYRQQELYDYMIEKIRKKGPDYLIPLHPSAGWKESLDKLRPVFARVHKYIELKSGQHHRYWAPLALRWMRGEPLPMIIDEAIKYHKSQGKNRSSRTVIREVLTDVESKLRFKYVNMLGCYGAVLKEALITTGHVSYVAKIPALTLYLELGAASQTMIQFISLGLSRHTAHILSGLTINRDMDPGSARRFLSRLTPETAGLSPYVAGELRRVLQNA</sequence>
<comment type="caution">
    <text evidence="1">The sequence shown here is derived from an EMBL/GenBank/DDBJ whole genome shotgun (WGS) entry which is preliminary data.</text>
</comment>
<dbReference type="OrthoDB" id="7735915at2"/>
<dbReference type="AlphaFoldDB" id="A0A6I4TVU4"/>
<evidence type="ECO:0000313" key="1">
    <source>
        <dbReference type="EMBL" id="MXP00105.1"/>
    </source>
</evidence>
<keyword evidence="2" id="KW-1185">Reference proteome</keyword>
<name>A0A6I4TVU4_9SPHN</name>